<feature type="transmembrane region" description="Helical" evidence="8">
    <location>
        <begin position="146"/>
        <end position="163"/>
    </location>
</feature>
<keyword evidence="8" id="KW-1133">Transmembrane helix</keyword>
<evidence type="ECO:0000256" key="6">
    <source>
        <dbReference type="ARBA" id="ARBA00022777"/>
    </source>
</evidence>
<dbReference type="Proteomes" id="UP000628984">
    <property type="component" value="Unassembled WGS sequence"/>
</dbReference>
<reference evidence="11" key="2">
    <citation type="submission" date="2020-09" db="EMBL/GenBank/DDBJ databases">
        <authorList>
            <person name="Sun Q."/>
            <person name="Kim S."/>
        </authorList>
    </citation>
    <scope>NUCLEOTIDE SEQUENCE</scope>
    <source>
        <strain evidence="11">KCTC 23714</strain>
    </source>
</reference>
<feature type="domain" description="Histidine kinase" evidence="9">
    <location>
        <begin position="227"/>
        <end position="431"/>
    </location>
</feature>
<evidence type="ECO:0000259" key="10">
    <source>
        <dbReference type="PROSITE" id="PS50885"/>
    </source>
</evidence>
<dbReference type="EMBL" id="BMYQ01000007">
    <property type="protein sequence ID" value="GGW35034.1"/>
    <property type="molecule type" value="Genomic_DNA"/>
</dbReference>
<sequence>MTAPSRPGPGWTLRGRLSRNVLATLAAGWLATMAVGFAVLDHEMSEVLDEGMQTDARLLLAMLDQQNGVGVVPQWLQLAPGGEEQLLRVLVPGKPVPPAPWPSLSKEGFHDAGDWRVLRRSSPLFAVEIGQSRAFRHEELLESARAFLFMLLPLLGGLLWVILRTTGQAMAPADAFAHAVAARETGDMTAFPEADLPQELWPMAQALNDYLRRIAALRDAEARFIANAAHELRTPLATARAQLRLMEGRPDVAEGVGRLVVTVETMARHVERLLQLSRAEAGIGISEGEADLIRILWLVIDDLRPAAPGGILFDDGNHEDFVLRIDPDALAILLRNIIGNAVEHGTGAVRVVLRPDAVLEVSNPVAADAAFYPNRFEKGPASRGTGLGFAIIISLSEQLSLPLDYQIEGGVARVRLGLAGRRRPVEMPVEI</sequence>
<name>A0A918IVU2_9RHOB</name>
<dbReference type="InterPro" id="IPR003661">
    <property type="entry name" value="HisK_dim/P_dom"/>
</dbReference>
<keyword evidence="12" id="KW-1185">Reference proteome</keyword>
<dbReference type="InterPro" id="IPR036890">
    <property type="entry name" value="HATPase_C_sf"/>
</dbReference>
<dbReference type="GO" id="GO:0005886">
    <property type="term" value="C:plasma membrane"/>
    <property type="evidence" value="ECO:0007669"/>
    <property type="project" value="TreeGrafter"/>
</dbReference>
<keyword evidence="5" id="KW-0808">Transferase</keyword>
<evidence type="ECO:0000256" key="8">
    <source>
        <dbReference type="SAM" id="Phobius"/>
    </source>
</evidence>
<gene>
    <name evidence="11" type="ORF">GCM10011452_24460</name>
</gene>
<evidence type="ECO:0000313" key="11">
    <source>
        <dbReference type="EMBL" id="GGW35034.1"/>
    </source>
</evidence>
<reference evidence="11" key="1">
    <citation type="journal article" date="2014" name="Int. J. Syst. Evol. Microbiol.">
        <title>Complete genome sequence of Corynebacterium casei LMG S-19264T (=DSM 44701T), isolated from a smear-ripened cheese.</title>
        <authorList>
            <consortium name="US DOE Joint Genome Institute (JGI-PGF)"/>
            <person name="Walter F."/>
            <person name="Albersmeier A."/>
            <person name="Kalinowski J."/>
            <person name="Ruckert C."/>
        </authorList>
    </citation>
    <scope>NUCLEOTIDE SEQUENCE</scope>
    <source>
        <strain evidence="11">KCTC 23714</strain>
    </source>
</reference>
<evidence type="ECO:0000256" key="7">
    <source>
        <dbReference type="ARBA" id="ARBA00023012"/>
    </source>
</evidence>
<dbReference type="PANTHER" id="PTHR45436">
    <property type="entry name" value="SENSOR HISTIDINE KINASE YKOH"/>
    <property type="match status" value="1"/>
</dbReference>
<accession>A0A918IVU2</accession>
<dbReference type="InterPro" id="IPR050428">
    <property type="entry name" value="TCS_sensor_his_kinase"/>
</dbReference>
<comment type="caution">
    <text evidence="11">The sequence shown here is derived from an EMBL/GenBank/DDBJ whole genome shotgun (WGS) entry which is preliminary data.</text>
</comment>
<dbReference type="EC" id="2.7.13.3" evidence="3"/>
<evidence type="ECO:0000256" key="3">
    <source>
        <dbReference type="ARBA" id="ARBA00012438"/>
    </source>
</evidence>
<comment type="subcellular location">
    <subcellularLocation>
        <location evidence="2">Membrane</location>
    </subcellularLocation>
</comment>
<dbReference type="RefSeq" id="WP_189634159.1">
    <property type="nucleotide sequence ID" value="NZ_BMYQ01000007.1"/>
</dbReference>
<protein>
    <recommendedName>
        <fullName evidence="3">histidine kinase</fullName>
        <ecNumber evidence="3">2.7.13.3</ecNumber>
    </recommendedName>
</protein>
<feature type="transmembrane region" description="Helical" evidence="8">
    <location>
        <begin position="21"/>
        <end position="40"/>
    </location>
</feature>
<evidence type="ECO:0000256" key="4">
    <source>
        <dbReference type="ARBA" id="ARBA00022553"/>
    </source>
</evidence>
<keyword evidence="6 11" id="KW-0418">Kinase</keyword>
<feature type="domain" description="HAMP" evidence="10">
    <location>
        <begin position="167"/>
        <end position="219"/>
    </location>
</feature>
<keyword evidence="7" id="KW-0902">Two-component regulatory system</keyword>
<organism evidence="11 12">
    <name type="scientific">Gemmobacter lanyuensis</name>
    <dbReference type="NCBI Taxonomy" id="1054497"/>
    <lineage>
        <taxon>Bacteria</taxon>
        <taxon>Pseudomonadati</taxon>
        <taxon>Pseudomonadota</taxon>
        <taxon>Alphaproteobacteria</taxon>
        <taxon>Rhodobacterales</taxon>
        <taxon>Paracoccaceae</taxon>
        <taxon>Gemmobacter</taxon>
    </lineage>
</organism>
<dbReference type="PROSITE" id="PS50109">
    <property type="entry name" value="HIS_KIN"/>
    <property type="match status" value="1"/>
</dbReference>
<keyword evidence="4" id="KW-0597">Phosphoprotein</keyword>
<dbReference type="InterPro" id="IPR005467">
    <property type="entry name" value="His_kinase_dom"/>
</dbReference>
<dbReference type="Pfam" id="PF00512">
    <property type="entry name" value="HisKA"/>
    <property type="match status" value="1"/>
</dbReference>
<dbReference type="GO" id="GO:0000155">
    <property type="term" value="F:phosphorelay sensor kinase activity"/>
    <property type="evidence" value="ECO:0007669"/>
    <property type="project" value="InterPro"/>
</dbReference>
<evidence type="ECO:0000256" key="1">
    <source>
        <dbReference type="ARBA" id="ARBA00000085"/>
    </source>
</evidence>
<evidence type="ECO:0000256" key="2">
    <source>
        <dbReference type="ARBA" id="ARBA00004370"/>
    </source>
</evidence>
<dbReference type="SMART" id="SM00388">
    <property type="entry name" value="HisKA"/>
    <property type="match status" value="1"/>
</dbReference>
<proteinExistence type="predicted"/>
<evidence type="ECO:0000313" key="12">
    <source>
        <dbReference type="Proteomes" id="UP000628984"/>
    </source>
</evidence>
<keyword evidence="8" id="KW-0472">Membrane</keyword>
<dbReference type="SUPFAM" id="SSF55874">
    <property type="entry name" value="ATPase domain of HSP90 chaperone/DNA topoisomerase II/histidine kinase"/>
    <property type="match status" value="1"/>
</dbReference>
<dbReference type="InterPro" id="IPR003660">
    <property type="entry name" value="HAMP_dom"/>
</dbReference>
<dbReference type="CDD" id="cd00082">
    <property type="entry name" value="HisKA"/>
    <property type="match status" value="1"/>
</dbReference>
<dbReference type="InterPro" id="IPR036097">
    <property type="entry name" value="HisK_dim/P_sf"/>
</dbReference>
<comment type="catalytic activity">
    <reaction evidence="1">
        <text>ATP + protein L-histidine = ADP + protein N-phospho-L-histidine.</text>
        <dbReference type="EC" id="2.7.13.3"/>
    </reaction>
</comment>
<evidence type="ECO:0000259" key="9">
    <source>
        <dbReference type="PROSITE" id="PS50109"/>
    </source>
</evidence>
<dbReference type="PROSITE" id="PS50885">
    <property type="entry name" value="HAMP"/>
    <property type="match status" value="1"/>
</dbReference>
<keyword evidence="8" id="KW-0812">Transmembrane</keyword>
<dbReference type="PANTHER" id="PTHR45436:SF5">
    <property type="entry name" value="SENSOR HISTIDINE KINASE TRCS"/>
    <property type="match status" value="1"/>
</dbReference>
<dbReference type="SUPFAM" id="SSF47384">
    <property type="entry name" value="Homodimeric domain of signal transducing histidine kinase"/>
    <property type="match status" value="1"/>
</dbReference>
<evidence type="ECO:0000256" key="5">
    <source>
        <dbReference type="ARBA" id="ARBA00022679"/>
    </source>
</evidence>
<dbReference type="Gene3D" id="1.10.287.130">
    <property type="match status" value="1"/>
</dbReference>
<dbReference type="AlphaFoldDB" id="A0A918IVU2"/>